<keyword evidence="6" id="KW-1185">Reference proteome</keyword>
<evidence type="ECO:0000313" key="5">
    <source>
        <dbReference type="EMBL" id="CAG7644492.1"/>
    </source>
</evidence>
<evidence type="ECO:0000256" key="1">
    <source>
        <dbReference type="ARBA" id="ARBA00023015"/>
    </source>
</evidence>
<keyword evidence="2" id="KW-0238">DNA-binding</keyword>
<keyword evidence="1" id="KW-0805">Transcription regulation</keyword>
<name>A0ABN7TKT9_9BACL</name>
<dbReference type="SMART" id="SM00354">
    <property type="entry name" value="HTH_LACI"/>
    <property type="match status" value="1"/>
</dbReference>
<evidence type="ECO:0000256" key="2">
    <source>
        <dbReference type="ARBA" id="ARBA00023125"/>
    </source>
</evidence>
<dbReference type="RefSeq" id="WP_218099594.1">
    <property type="nucleotide sequence ID" value="NZ_CAJVCE010000008.1"/>
</dbReference>
<proteinExistence type="predicted"/>
<evidence type="ECO:0000313" key="6">
    <source>
        <dbReference type="Proteomes" id="UP000730618"/>
    </source>
</evidence>
<dbReference type="InterPro" id="IPR001761">
    <property type="entry name" value="Peripla_BP/Lac1_sug-bd_dom"/>
</dbReference>
<evidence type="ECO:0000259" key="4">
    <source>
        <dbReference type="PROSITE" id="PS50932"/>
    </source>
</evidence>
<dbReference type="CDD" id="cd06267">
    <property type="entry name" value="PBP1_LacI_sugar_binding-like"/>
    <property type="match status" value="1"/>
</dbReference>
<comment type="caution">
    <text evidence="5">The sequence shown here is derived from an EMBL/GenBank/DDBJ whole genome shotgun (WGS) entry which is preliminary data.</text>
</comment>
<protein>
    <submittedName>
        <fullName evidence="5">HTH-type transcriptional regulator DegA</fullName>
    </submittedName>
</protein>
<dbReference type="Proteomes" id="UP000730618">
    <property type="component" value="Unassembled WGS sequence"/>
</dbReference>
<sequence>MKPTIQDIANIAGVSKATVSLALTDHPRISSETKIKIRNIAKEIGYAKGMAVVSEKTKTDVSLGVLYLGGNHDMEKGFFRDTLMGICEEAARSEFDVTMIGIHMDGKNNVEENITNRVIKSGVDGIIIITNNHQLTGFDKLLEMRFPMVFVGSRKVAGYSNPLHCVSSDNYNGGRMATEYLLGLGHKQIAMVIPQGAPHWEMERVDGYCAALRNAGLTSSDYRVIRVNSLYQAEDECWRELDRMDCTAIFAVNARVGITLLHYLRNTGKKIPDQVSLIVFDDFPSFSLEDPPVSVIMQDKKTLGTMSTKLLADILGNTNEYPRQIMIPTQLIERKSCMAQDRVE</sequence>
<dbReference type="CDD" id="cd01392">
    <property type="entry name" value="HTH_LacI"/>
    <property type="match status" value="1"/>
</dbReference>
<dbReference type="PANTHER" id="PTHR30146:SF109">
    <property type="entry name" value="HTH-TYPE TRANSCRIPTIONAL REGULATOR GALS"/>
    <property type="match status" value="1"/>
</dbReference>
<keyword evidence="3" id="KW-0804">Transcription</keyword>
<dbReference type="PANTHER" id="PTHR30146">
    <property type="entry name" value="LACI-RELATED TRANSCRIPTIONAL REPRESSOR"/>
    <property type="match status" value="1"/>
</dbReference>
<dbReference type="EMBL" id="CAJVCE010000008">
    <property type="protein sequence ID" value="CAG7644492.1"/>
    <property type="molecule type" value="Genomic_DNA"/>
</dbReference>
<dbReference type="InterPro" id="IPR000843">
    <property type="entry name" value="HTH_LacI"/>
</dbReference>
<dbReference type="Pfam" id="PF00532">
    <property type="entry name" value="Peripla_BP_1"/>
    <property type="match status" value="1"/>
</dbReference>
<dbReference type="Pfam" id="PF00356">
    <property type="entry name" value="LacI"/>
    <property type="match status" value="1"/>
</dbReference>
<dbReference type="PROSITE" id="PS00356">
    <property type="entry name" value="HTH_LACI_1"/>
    <property type="match status" value="1"/>
</dbReference>
<feature type="domain" description="HTH lacI-type" evidence="4">
    <location>
        <begin position="3"/>
        <end position="57"/>
    </location>
</feature>
<gene>
    <name evidence="5" type="primary">degA_2</name>
    <name evidence="5" type="ORF">PAECIP111802_03284</name>
</gene>
<accession>A0ABN7TKT9</accession>
<dbReference type="PROSITE" id="PS50932">
    <property type="entry name" value="HTH_LACI_2"/>
    <property type="match status" value="1"/>
</dbReference>
<evidence type="ECO:0000256" key="3">
    <source>
        <dbReference type="ARBA" id="ARBA00023163"/>
    </source>
</evidence>
<organism evidence="5 6">
    <name type="scientific">Paenibacillus allorhizosphaerae</name>
    <dbReference type="NCBI Taxonomy" id="2849866"/>
    <lineage>
        <taxon>Bacteria</taxon>
        <taxon>Bacillati</taxon>
        <taxon>Bacillota</taxon>
        <taxon>Bacilli</taxon>
        <taxon>Bacillales</taxon>
        <taxon>Paenibacillaceae</taxon>
        <taxon>Paenibacillus</taxon>
    </lineage>
</organism>
<reference evidence="5 6" key="1">
    <citation type="submission" date="2021-06" db="EMBL/GenBank/DDBJ databases">
        <authorList>
            <person name="Criscuolo A."/>
        </authorList>
    </citation>
    <scope>NUCLEOTIDE SEQUENCE [LARGE SCALE GENOMIC DNA]</scope>
    <source>
        <strain evidence="6">CIP 111802</strain>
    </source>
</reference>